<keyword evidence="1" id="KW-0378">Hydrolase</keyword>
<reference evidence="5" key="1">
    <citation type="journal article" date="2019" name="Int. J. Syst. Evol. Microbiol.">
        <title>The Global Catalogue of Microorganisms (GCM) 10K type strain sequencing project: providing services to taxonomists for standard genome sequencing and annotation.</title>
        <authorList>
            <consortium name="The Broad Institute Genomics Platform"/>
            <consortium name="The Broad Institute Genome Sequencing Center for Infectious Disease"/>
            <person name="Wu L."/>
            <person name="Ma J."/>
        </authorList>
    </citation>
    <scope>NUCLEOTIDE SEQUENCE [LARGE SCALE GENOMIC DNA]</scope>
    <source>
        <strain evidence="5">CGMCC 1.12989</strain>
    </source>
</reference>
<evidence type="ECO:0000256" key="1">
    <source>
        <dbReference type="ARBA" id="ARBA00022801"/>
    </source>
</evidence>
<name>A0ABV8RQ83_9SPHN</name>
<evidence type="ECO:0000259" key="3">
    <source>
        <dbReference type="Pfam" id="PF10150"/>
    </source>
</evidence>
<dbReference type="RefSeq" id="WP_379538352.1">
    <property type="nucleotide sequence ID" value="NZ_JBHSDR010000004.1"/>
</dbReference>
<evidence type="ECO:0000313" key="5">
    <source>
        <dbReference type="Proteomes" id="UP001595828"/>
    </source>
</evidence>
<keyword evidence="2" id="KW-0694">RNA-binding</keyword>
<accession>A0ABV8RQ83</accession>
<dbReference type="Pfam" id="PF10150">
    <property type="entry name" value="RNase_E_G"/>
    <property type="match status" value="1"/>
</dbReference>
<proteinExistence type="predicted"/>
<evidence type="ECO:0000313" key="4">
    <source>
        <dbReference type="EMBL" id="MFC4294869.1"/>
    </source>
</evidence>
<dbReference type="Proteomes" id="UP001595828">
    <property type="component" value="Unassembled WGS sequence"/>
</dbReference>
<feature type="domain" description="RNA-binding protein AU-1/Ribonuclease E/G" evidence="3">
    <location>
        <begin position="129"/>
        <end position="229"/>
    </location>
</feature>
<dbReference type="InterPro" id="IPR019307">
    <property type="entry name" value="RNA-bd_AU-1/RNase_E/G"/>
</dbReference>
<evidence type="ECO:0000256" key="2">
    <source>
        <dbReference type="ARBA" id="ARBA00022884"/>
    </source>
</evidence>
<sequence length="326" mass="35454">MAEWLYEFGIGEERAILVEEGRICAARIDWGEALRAGLVIEGQLVARKGKRGTVRLSDGTEVLVDQLPGDTTQGARLIVRITRAPIAERGRTKLAQARPALDSEPRPAPSLLEALRDAGETVRELRITDHDFSDAGWHELLEQALSQTVDFPGGLLTISPTPAMTLIDVDGALPGPALALAAIPAIADALRRFDISGSVGIDFPTLADKRDRQAADAALADALGDWRRERTAMNGFGFVQLVSRLERPSFIQRMARPAPAAVRMLLRQAERVTEPGALLLTAHPAVHAAMKREWEEELARRTGREIRWYDDAGLALTGGFAQAIAP</sequence>
<keyword evidence="5" id="KW-1185">Reference proteome</keyword>
<comment type="caution">
    <text evidence="4">The sequence shown here is derived from an EMBL/GenBank/DDBJ whole genome shotgun (WGS) entry which is preliminary data.</text>
</comment>
<protein>
    <submittedName>
        <fullName evidence="4">Ribonuclease E/G</fullName>
    </submittedName>
</protein>
<gene>
    <name evidence="4" type="ORF">ACFO0A_07305</name>
</gene>
<dbReference type="EMBL" id="JBHSDR010000004">
    <property type="protein sequence ID" value="MFC4294869.1"/>
    <property type="molecule type" value="Genomic_DNA"/>
</dbReference>
<organism evidence="4 5">
    <name type="scientific">Novosphingobium tardum</name>
    <dbReference type="NCBI Taxonomy" id="1538021"/>
    <lineage>
        <taxon>Bacteria</taxon>
        <taxon>Pseudomonadati</taxon>
        <taxon>Pseudomonadota</taxon>
        <taxon>Alphaproteobacteria</taxon>
        <taxon>Sphingomonadales</taxon>
        <taxon>Sphingomonadaceae</taxon>
        <taxon>Novosphingobium</taxon>
    </lineage>
</organism>